<evidence type="ECO:0000313" key="11">
    <source>
        <dbReference type="Proteomes" id="UP000748752"/>
    </source>
</evidence>
<dbReference type="InterPro" id="IPR029063">
    <property type="entry name" value="SAM-dependent_MTases_sf"/>
</dbReference>
<dbReference type="PANTHER" id="PTHR33841">
    <property type="entry name" value="DNA METHYLTRANSFERASE YEEA-RELATED"/>
    <property type="match status" value="1"/>
</dbReference>
<keyword evidence="5" id="KW-0949">S-adenosyl-L-methionine</keyword>
<gene>
    <name evidence="10" type="ORF">CKO31_20350</name>
</gene>
<name>A0ABS1CMB2_9GAMM</name>
<comment type="similarity">
    <text evidence="1">Belongs to the N(4)/N(6)-methyltransferase family.</text>
</comment>
<feature type="region of interest" description="Disordered" evidence="8">
    <location>
        <begin position="1"/>
        <end position="21"/>
    </location>
</feature>
<evidence type="ECO:0000256" key="7">
    <source>
        <dbReference type="ARBA" id="ARBA00047942"/>
    </source>
</evidence>
<dbReference type="RefSeq" id="WP_200241018.1">
    <property type="nucleotide sequence ID" value="NZ_NRRV01000066.1"/>
</dbReference>
<organism evidence="10 11">
    <name type="scientific">Thiohalocapsa halophila</name>
    <dbReference type="NCBI Taxonomy" id="69359"/>
    <lineage>
        <taxon>Bacteria</taxon>
        <taxon>Pseudomonadati</taxon>
        <taxon>Pseudomonadota</taxon>
        <taxon>Gammaproteobacteria</taxon>
        <taxon>Chromatiales</taxon>
        <taxon>Chromatiaceae</taxon>
        <taxon>Thiohalocapsa</taxon>
    </lineage>
</organism>
<keyword evidence="6" id="KW-0680">Restriction system</keyword>
<accession>A0ABS1CMB2</accession>
<evidence type="ECO:0000256" key="8">
    <source>
        <dbReference type="SAM" id="MobiDB-lite"/>
    </source>
</evidence>
<dbReference type="Pfam" id="PF07669">
    <property type="entry name" value="Eco57I"/>
    <property type="match status" value="1"/>
</dbReference>
<dbReference type="InterPro" id="IPR050953">
    <property type="entry name" value="N4_N6_ade-DNA_methylase"/>
</dbReference>
<dbReference type="EC" id="2.1.1.72" evidence="2"/>
<sequence>MSTPSPLPQPVAPPAPARRAPDELRGLARAAAQRETDDDRRLQLARGCTAAVLRAYWRAVQPGPLAESPMTVDPAALPPAMSALVPELSAALARVGPDRAFYELGRLYTALLPASYRARYGVYYTPPELAERLLDQATAAGLDWATCRVLDPACGGGAFLAPVARRMLNAVRRQQPGVSPAAARQAVCGRLHGYEIDPFAAWISRVAVDAVLWVPDALAASTGFETRVGDATATADPPPDVAFDLVVGNPPYGRVGLPPVLRARYRRSLYGHANLYGVFTDLALRHARPGGIVAYVTPTSFLAGSYYQNLRRLLASEAPPVSLDFVEARRGVFDDVLQETLLAVYRKDTTPRQVPTATLVGTGDGRLRAHAAGGFELPAAPDEPWLAPRTPAQAELLAAARRQPARLPDWGYRVSTGPLVWNRHKPQLTATQAADCLPLVWAESVSADGRFRFRAEKKNHLPYCRIRDRRDHWLVVRAPCVLVQRTTAKEQARRLIAAELPAAFLAAHGGAVVENHLNMIRPLDACPCVPAAVLAALLNARVVDELFRCISGSVAVSAYELSALPLPAPDRLDELTALVAAGAGRAELDAACERLYDCTS</sequence>
<dbReference type="InterPro" id="IPR011639">
    <property type="entry name" value="MethylTrfase_TaqI-like_dom"/>
</dbReference>
<evidence type="ECO:0000256" key="6">
    <source>
        <dbReference type="ARBA" id="ARBA00022747"/>
    </source>
</evidence>
<keyword evidence="11" id="KW-1185">Reference proteome</keyword>
<feature type="compositionally biased region" description="Pro residues" evidence="8">
    <location>
        <begin position="1"/>
        <end position="16"/>
    </location>
</feature>
<evidence type="ECO:0000256" key="2">
    <source>
        <dbReference type="ARBA" id="ARBA00011900"/>
    </source>
</evidence>
<keyword evidence="3" id="KW-0489">Methyltransferase</keyword>
<dbReference type="EMBL" id="NRRV01000066">
    <property type="protein sequence ID" value="MBK1633061.1"/>
    <property type="molecule type" value="Genomic_DNA"/>
</dbReference>
<protein>
    <recommendedName>
        <fullName evidence="2">site-specific DNA-methyltransferase (adenine-specific)</fullName>
        <ecNumber evidence="2">2.1.1.72</ecNumber>
    </recommendedName>
</protein>
<dbReference type="InterPro" id="IPR002052">
    <property type="entry name" value="DNA_methylase_N6_adenine_CS"/>
</dbReference>
<comment type="caution">
    <text evidence="10">The sequence shown here is derived from an EMBL/GenBank/DDBJ whole genome shotgun (WGS) entry which is preliminary data.</text>
</comment>
<dbReference type="SUPFAM" id="SSF53335">
    <property type="entry name" value="S-adenosyl-L-methionine-dependent methyltransferases"/>
    <property type="match status" value="1"/>
</dbReference>
<proteinExistence type="inferred from homology"/>
<evidence type="ECO:0000256" key="1">
    <source>
        <dbReference type="ARBA" id="ARBA00006594"/>
    </source>
</evidence>
<dbReference type="CDD" id="cd02440">
    <property type="entry name" value="AdoMet_MTases"/>
    <property type="match status" value="1"/>
</dbReference>
<comment type="catalytic activity">
    <reaction evidence="7">
        <text>a 2'-deoxyadenosine in DNA + S-adenosyl-L-methionine = an N(6)-methyl-2'-deoxyadenosine in DNA + S-adenosyl-L-homocysteine + H(+)</text>
        <dbReference type="Rhea" id="RHEA:15197"/>
        <dbReference type="Rhea" id="RHEA-COMP:12418"/>
        <dbReference type="Rhea" id="RHEA-COMP:12419"/>
        <dbReference type="ChEBI" id="CHEBI:15378"/>
        <dbReference type="ChEBI" id="CHEBI:57856"/>
        <dbReference type="ChEBI" id="CHEBI:59789"/>
        <dbReference type="ChEBI" id="CHEBI:90615"/>
        <dbReference type="ChEBI" id="CHEBI:90616"/>
        <dbReference type="EC" id="2.1.1.72"/>
    </reaction>
</comment>
<keyword evidence="4" id="KW-0808">Transferase</keyword>
<dbReference type="Proteomes" id="UP000748752">
    <property type="component" value="Unassembled WGS sequence"/>
</dbReference>
<evidence type="ECO:0000259" key="9">
    <source>
        <dbReference type="Pfam" id="PF07669"/>
    </source>
</evidence>
<feature type="domain" description="Type II methyltransferase M.TaqI-like" evidence="9">
    <location>
        <begin position="242"/>
        <end position="317"/>
    </location>
</feature>
<dbReference type="Gene3D" id="3.40.50.150">
    <property type="entry name" value="Vaccinia Virus protein VP39"/>
    <property type="match status" value="1"/>
</dbReference>
<evidence type="ECO:0000256" key="3">
    <source>
        <dbReference type="ARBA" id="ARBA00022603"/>
    </source>
</evidence>
<evidence type="ECO:0000256" key="4">
    <source>
        <dbReference type="ARBA" id="ARBA00022679"/>
    </source>
</evidence>
<dbReference type="PRINTS" id="PR00507">
    <property type="entry name" value="N12N6MTFRASE"/>
</dbReference>
<dbReference type="PANTHER" id="PTHR33841:SF5">
    <property type="entry name" value="DNA METHYLASE (MODIFICATION METHYLASE) (METHYLTRANSFERASE)-RELATED"/>
    <property type="match status" value="1"/>
</dbReference>
<dbReference type="PROSITE" id="PS00092">
    <property type="entry name" value="N6_MTASE"/>
    <property type="match status" value="1"/>
</dbReference>
<evidence type="ECO:0000256" key="5">
    <source>
        <dbReference type="ARBA" id="ARBA00022691"/>
    </source>
</evidence>
<reference evidence="10 11" key="1">
    <citation type="journal article" date="2020" name="Microorganisms">
        <title>Osmotic Adaptation and Compatible Solute Biosynthesis of Phototrophic Bacteria as Revealed from Genome Analyses.</title>
        <authorList>
            <person name="Imhoff J.F."/>
            <person name="Rahn T."/>
            <person name="Kunzel S."/>
            <person name="Keller A."/>
            <person name="Neulinger S.C."/>
        </authorList>
    </citation>
    <scope>NUCLEOTIDE SEQUENCE [LARGE SCALE GENOMIC DNA]</scope>
    <source>
        <strain evidence="10 11">DSM 6210</strain>
    </source>
</reference>
<evidence type="ECO:0000313" key="10">
    <source>
        <dbReference type="EMBL" id="MBK1633061.1"/>
    </source>
</evidence>